<sequence>MKNTIIITLLIALCACNAKQKPIDLTDGQHANNTKYEIGSVAEKPLAGYIKLPGLLRPFEEVNIYGKVNGFVKEVLVDRGSSVRKGQVLVTIEAPEMESQLQAISSKFVQAQENASASKEKYRRLKEAAKEQGAVAPLELDNALSRMRSDDAIVLVEKSNVDAMNNMRGYLTITSPFNGMIVQRNISAGALVGPGSKGNDVPMLVLQYLEKLRLEVFIPEAYVDKVNLESPVSFVFNALPGSERTAHISRSANALTSMRSEAVEIDIHNKDLQLKPGMYAEVKIPLLSAARSLLVPENALIRSTERQYIIKVMEGKAHFVDIREGLKSNDSIEVFGDLQKGDAILLHASDEIKEGATIK</sequence>
<dbReference type="Gene3D" id="2.40.30.170">
    <property type="match status" value="1"/>
</dbReference>
<dbReference type="EMBL" id="QLLL01000001">
    <property type="protein sequence ID" value="RAJ10862.1"/>
    <property type="molecule type" value="Genomic_DNA"/>
</dbReference>
<dbReference type="Gene3D" id="1.10.287.470">
    <property type="entry name" value="Helix hairpin bin"/>
    <property type="match status" value="1"/>
</dbReference>
<dbReference type="Pfam" id="PF25989">
    <property type="entry name" value="YknX_C"/>
    <property type="match status" value="1"/>
</dbReference>
<dbReference type="Proteomes" id="UP000249547">
    <property type="component" value="Unassembled WGS sequence"/>
</dbReference>
<evidence type="ECO:0000259" key="2">
    <source>
        <dbReference type="Pfam" id="PF25954"/>
    </source>
</evidence>
<evidence type="ECO:0000313" key="5">
    <source>
        <dbReference type="EMBL" id="RAJ10862.1"/>
    </source>
</evidence>
<evidence type="ECO:0000256" key="1">
    <source>
        <dbReference type="ARBA" id="ARBA00009477"/>
    </source>
</evidence>
<dbReference type="OrthoDB" id="9806939at2"/>
<evidence type="ECO:0000259" key="3">
    <source>
        <dbReference type="Pfam" id="PF25973"/>
    </source>
</evidence>
<keyword evidence="6" id="KW-1185">Reference proteome</keyword>
<feature type="domain" description="CzcB-like barrel-sandwich hybrid" evidence="3">
    <location>
        <begin position="62"/>
        <end position="193"/>
    </location>
</feature>
<reference evidence="5 6" key="1">
    <citation type="submission" date="2018-06" db="EMBL/GenBank/DDBJ databases">
        <title>Genomic Encyclopedia of Archaeal and Bacterial Type Strains, Phase II (KMG-II): from individual species to whole genera.</title>
        <authorList>
            <person name="Goeker M."/>
        </authorList>
    </citation>
    <scope>NUCLEOTIDE SEQUENCE [LARGE SCALE GENOMIC DNA]</scope>
    <source>
        <strain evidence="5 6">DSM 23857</strain>
    </source>
</reference>
<dbReference type="RefSeq" id="WP_111595983.1">
    <property type="nucleotide sequence ID" value="NZ_QLLL01000001.1"/>
</dbReference>
<feature type="domain" description="YknX-like C-terminal permuted SH3-like" evidence="4">
    <location>
        <begin position="293"/>
        <end position="359"/>
    </location>
</feature>
<organism evidence="5 6">
    <name type="scientific">Chitinophaga skermanii</name>
    <dbReference type="NCBI Taxonomy" id="331697"/>
    <lineage>
        <taxon>Bacteria</taxon>
        <taxon>Pseudomonadati</taxon>
        <taxon>Bacteroidota</taxon>
        <taxon>Chitinophagia</taxon>
        <taxon>Chitinophagales</taxon>
        <taxon>Chitinophagaceae</taxon>
        <taxon>Chitinophaga</taxon>
    </lineage>
</organism>
<dbReference type="Gene3D" id="2.40.420.20">
    <property type="match status" value="1"/>
</dbReference>
<name>A0A327R4J7_9BACT</name>
<dbReference type="PANTHER" id="PTHR30469">
    <property type="entry name" value="MULTIDRUG RESISTANCE PROTEIN MDTA"/>
    <property type="match status" value="1"/>
</dbReference>
<dbReference type="PANTHER" id="PTHR30469:SF15">
    <property type="entry name" value="HLYD FAMILY OF SECRETION PROTEINS"/>
    <property type="match status" value="1"/>
</dbReference>
<dbReference type="SUPFAM" id="SSF111369">
    <property type="entry name" value="HlyD-like secretion proteins"/>
    <property type="match status" value="1"/>
</dbReference>
<dbReference type="GO" id="GO:0015562">
    <property type="term" value="F:efflux transmembrane transporter activity"/>
    <property type="evidence" value="ECO:0007669"/>
    <property type="project" value="TreeGrafter"/>
</dbReference>
<feature type="domain" description="CusB-like beta-barrel" evidence="2">
    <location>
        <begin position="214"/>
        <end position="284"/>
    </location>
</feature>
<protein>
    <submittedName>
        <fullName evidence="5">RND family efflux transporter MFP subunit</fullName>
    </submittedName>
</protein>
<proteinExistence type="inferred from homology"/>
<dbReference type="InterPro" id="IPR058647">
    <property type="entry name" value="BSH_CzcB-like"/>
</dbReference>
<dbReference type="PROSITE" id="PS51257">
    <property type="entry name" value="PROKAR_LIPOPROTEIN"/>
    <property type="match status" value="1"/>
</dbReference>
<dbReference type="Gene3D" id="2.40.50.100">
    <property type="match status" value="1"/>
</dbReference>
<dbReference type="InterPro" id="IPR006143">
    <property type="entry name" value="RND_pump_MFP"/>
</dbReference>
<dbReference type="Pfam" id="PF25954">
    <property type="entry name" value="Beta-barrel_RND_2"/>
    <property type="match status" value="1"/>
</dbReference>
<dbReference type="InterPro" id="IPR058792">
    <property type="entry name" value="Beta-barrel_RND_2"/>
</dbReference>
<evidence type="ECO:0000313" key="6">
    <source>
        <dbReference type="Proteomes" id="UP000249547"/>
    </source>
</evidence>
<comment type="caution">
    <text evidence="5">The sequence shown here is derived from an EMBL/GenBank/DDBJ whole genome shotgun (WGS) entry which is preliminary data.</text>
</comment>
<dbReference type="Pfam" id="PF25973">
    <property type="entry name" value="BSH_CzcB"/>
    <property type="match status" value="1"/>
</dbReference>
<dbReference type="NCBIfam" id="TIGR01730">
    <property type="entry name" value="RND_mfp"/>
    <property type="match status" value="1"/>
</dbReference>
<evidence type="ECO:0000259" key="4">
    <source>
        <dbReference type="Pfam" id="PF25989"/>
    </source>
</evidence>
<dbReference type="GO" id="GO:1990281">
    <property type="term" value="C:efflux pump complex"/>
    <property type="evidence" value="ECO:0007669"/>
    <property type="project" value="TreeGrafter"/>
</dbReference>
<comment type="similarity">
    <text evidence="1">Belongs to the membrane fusion protein (MFP) (TC 8.A.1) family.</text>
</comment>
<gene>
    <name evidence="5" type="ORF">LX64_00469</name>
</gene>
<dbReference type="InterPro" id="IPR058637">
    <property type="entry name" value="YknX-like_C"/>
</dbReference>
<dbReference type="AlphaFoldDB" id="A0A327R4J7"/>
<accession>A0A327R4J7</accession>